<dbReference type="InterPro" id="IPR001202">
    <property type="entry name" value="WW_dom"/>
</dbReference>
<dbReference type="SMART" id="SM00670">
    <property type="entry name" value="PINc"/>
    <property type="match status" value="1"/>
</dbReference>
<dbReference type="STRING" id="104421.E2AIR2"/>
<dbReference type="InterPro" id="IPR036020">
    <property type="entry name" value="WW_dom_sf"/>
</dbReference>
<dbReference type="AlphaFoldDB" id="E2AIR2"/>
<evidence type="ECO:0000313" key="4">
    <source>
        <dbReference type="Proteomes" id="UP000000311"/>
    </source>
</evidence>
<evidence type="ECO:0000256" key="1">
    <source>
        <dbReference type="SAM" id="MobiDB-lite"/>
    </source>
</evidence>
<evidence type="ECO:0000259" key="2">
    <source>
        <dbReference type="PROSITE" id="PS50020"/>
    </source>
</evidence>
<reference evidence="3 4" key="1">
    <citation type="journal article" date="2010" name="Science">
        <title>Genomic comparison of the ants Camponotus floridanus and Harpegnathos saltator.</title>
        <authorList>
            <person name="Bonasio R."/>
            <person name="Zhang G."/>
            <person name="Ye C."/>
            <person name="Mutti N.S."/>
            <person name="Fang X."/>
            <person name="Qin N."/>
            <person name="Donahue G."/>
            <person name="Yang P."/>
            <person name="Li Q."/>
            <person name="Li C."/>
            <person name="Zhang P."/>
            <person name="Huang Z."/>
            <person name="Berger S.L."/>
            <person name="Reinberg D."/>
            <person name="Wang J."/>
            <person name="Liebig J."/>
        </authorList>
    </citation>
    <scope>NUCLEOTIDE SEQUENCE [LARGE SCALE GENOMIC DNA]</scope>
    <source>
        <strain evidence="4">C129</strain>
    </source>
</reference>
<dbReference type="PANTHER" id="PTHR16161">
    <property type="entry name" value="TRANSCRIPTIONAL PROTEIN SWT1"/>
    <property type="match status" value="1"/>
</dbReference>
<name>E2AIR2_CAMFO</name>
<dbReference type="SUPFAM" id="SSF88723">
    <property type="entry name" value="PIN domain-like"/>
    <property type="match status" value="1"/>
</dbReference>
<keyword evidence="4" id="KW-1185">Reference proteome</keyword>
<feature type="compositionally biased region" description="Polar residues" evidence="1">
    <location>
        <begin position="185"/>
        <end position="199"/>
    </location>
</feature>
<organism evidence="4">
    <name type="scientific">Camponotus floridanus</name>
    <name type="common">Florida carpenter ant</name>
    <dbReference type="NCBI Taxonomy" id="104421"/>
    <lineage>
        <taxon>Eukaryota</taxon>
        <taxon>Metazoa</taxon>
        <taxon>Ecdysozoa</taxon>
        <taxon>Arthropoda</taxon>
        <taxon>Hexapoda</taxon>
        <taxon>Insecta</taxon>
        <taxon>Pterygota</taxon>
        <taxon>Neoptera</taxon>
        <taxon>Endopterygota</taxon>
        <taxon>Hymenoptera</taxon>
        <taxon>Apocrita</taxon>
        <taxon>Aculeata</taxon>
        <taxon>Formicoidea</taxon>
        <taxon>Formicidae</taxon>
        <taxon>Formicinae</taxon>
        <taxon>Camponotus</taxon>
    </lineage>
</organism>
<dbReference type="InterPro" id="IPR052626">
    <property type="entry name" value="SWT1_Regulator"/>
</dbReference>
<feature type="compositionally biased region" description="Basic and acidic residues" evidence="1">
    <location>
        <begin position="200"/>
        <end position="210"/>
    </location>
</feature>
<dbReference type="EMBL" id="GL439869">
    <property type="protein sequence ID" value="EFN66674.1"/>
    <property type="molecule type" value="Genomic_DNA"/>
</dbReference>
<dbReference type="Proteomes" id="UP000000311">
    <property type="component" value="Unassembled WGS sequence"/>
</dbReference>
<feature type="compositionally biased region" description="Low complexity" evidence="1">
    <location>
        <begin position="110"/>
        <end position="126"/>
    </location>
</feature>
<proteinExistence type="predicted"/>
<dbReference type="OMA" id="PWRVINE"/>
<dbReference type="Pfam" id="PF13638">
    <property type="entry name" value="PIN_4"/>
    <property type="match status" value="1"/>
</dbReference>
<dbReference type="InterPro" id="IPR029060">
    <property type="entry name" value="PIN-like_dom_sf"/>
</dbReference>
<evidence type="ECO:0000313" key="3">
    <source>
        <dbReference type="EMBL" id="EFN66674.1"/>
    </source>
</evidence>
<sequence length="890" mass="103957">MIKRRLPHNWITVSSKTHPDRVYYFNVRTKQSSWTEPVLDKAEKMCEINDKSYRKRHEEKDQTIITPERNPVDDRTFCKQQSSIKITETPQMKAIREKILKKLTAKDKSSLPSSSKTLTKLTENKTVSSLKRTSKLVKNDESLSLDKNDNEVTTFTPQMSALYEKIQRRNLNKSNPDKKLRMSAKSKQQELNMTNQKSIKMQENREKGTKYQDVNHNNEQYPNNKKQNAQKSYTQNISRKRELKSPFKKNIAKERMHILRKSLSLDKEKLKEIGRTMIKEKFPQKRIKSSPNSYYNRSLGSTNIYKNVETRLTRLHNKILKEAVHKNNLPLNGDKSQIRQNNELVVENVTKEKLIEQAKQEVLYEEMDWEPMNDDDIAQEVEVVRTQLGKENHVDKTNYISGNTVELIQCNNTEPQERKPLYIVVDTNVFLSNLKIIEEARDATFKNYPRPFIVIPWTVINELDYIKSNRSTHELSVKARKAISFIHEQFSSKHPRIIGQTREQALKNKEEFSLNCPDDEILQCCLQIFHLQKDVVLLSYDKNLCNKAMIYNILALGRNDPLEKIDYYNMNDKTVNYLNDSPIEKSVFNEELHLTDDVFEDIKATMKDFLSTIITKQMSEIYGEAEWKFYIIIKPPWTTVTALKCAIKHWIAAINESFHRRAEHILKELLLAFEHSPVGGRKLENVEYILEKCSDLMQAVNTDKHHELMKQTFDAIMELKKKCRGYIIDIQQKKLHDMIGMQEDIQEQKMRAEKVFQCFHHIYNYARDLCGTACSNAGIVHSFNFELVNSLLPAAIESLRPELSRKVVDLTQSLNKLLLQAENSNIKYQTLLNLQQNLNTFLPDIEKTSEFDVTPLDVYCCIKLKEEPLKTGLKQLQDLTTHFCALAVHT</sequence>
<dbReference type="Gene3D" id="3.40.50.1010">
    <property type="entry name" value="5'-nuclease"/>
    <property type="match status" value="1"/>
</dbReference>
<dbReference type="OrthoDB" id="548295at2759"/>
<dbReference type="CDD" id="cd18727">
    <property type="entry name" value="PIN_Swt1-like"/>
    <property type="match status" value="1"/>
</dbReference>
<feature type="domain" description="WW" evidence="2">
    <location>
        <begin position="4"/>
        <end position="39"/>
    </location>
</feature>
<dbReference type="KEGG" id="cfo:105252850"/>
<dbReference type="SUPFAM" id="SSF51045">
    <property type="entry name" value="WW domain"/>
    <property type="match status" value="1"/>
</dbReference>
<gene>
    <name evidence="3" type="ORF">EAG_14649</name>
</gene>
<dbReference type="PROSITE" id="PS50020">
    <property type="entry name" value="WW_DOMAIN_2"/>
    <property type="match status" value="1"/>
</dbReference>
<dbReference type="GO" id="GO:0005634">
    <property type="term" value="C:nucleus"/>
    <property type="evidence" value="ECO:0007669"/>
    <property type="project" value="TreeGrafter"/>
</dbReference>
<dbReference type="Gene3D" id="2.20.70.10">
    <property type="match status" value="1"/>
</dbReference>
<feature type="compositionally biased region" description="Polar residues" evidence="1">
    <location>
        <begin position="212"/>
        <end position="236"/>
    </location>
</feature>
<accession>E2AIR2</accession>
<dbReference type="InParanoid" id="E2AIR2"/>
<protein>
    <submittedName>
        <fullName evidence="3">Uncharacterized protein C1orf26</fullName>
    </submittedName>
</protein>
<dbReference type="InterPro" id="IPR002716">
    <property type="entry name" value="PIN_dom"/>
</dbReference>
<feature type="region of interest" description="Disordered" evidence="1">
    <location>
        <begin position="167"/>
        <end position="236"/>
    </location>
</feature>
<feature type="region of interest" description="Disordered" evidence="1">
    <location>
        <begin position="105"/>
        <end position="133"/>
    </location>
</feature>
<dbReference type="PANTHER" id="PTHR16161:SF0">
    <property type="entry name" value="TRANSCRIPTIONAL PROTEIN SWT1"/>
    <property type="match status" value="1"/>
</dbReference>
<dbReference type="CDD" id="cd00201">
    <property type="entry name" value="WW"/>
    <property type="match status" value="1"/>
</dbReference>